<feature type="compositionally biased region" description="Polar residues" evidence="1">
    <location>
        <begin position="179"/>
        <end position="195"/>
    </location>
</feature>
<name>A0AAT9G6W7_9RICK</name>
<evidence type="ECO:0000256" key="1">
    <source>
        <dbReference type="SAM" id="MobiDB-lite"/>
    </source>
</evidence>
<dbReference type="AlphaFoldDB" id="A0AAT9G6W7"/>
<dbReference type="EMBL" id="AP029170">
    <property type="protein sequence ID" value="BFD45522.1"/>
    <property type="molecule type" value="Genomic_DNA"/>
</dbReference>
<evidence type="ECO:0000313" key="2">
    <source>
        <dbReference type="EMBL" id="BFD45522.1"/>
    </source>
</evidence>
<reference evidence="2" key="1">
    <citation type="submission" date="2024-01" db="EMBL/GenBank/DDBJ databases">
        <title>Sequencing the genomes of a sandfly, Sergentomyia squamirostris, and its two endosymbionts.</title>
        <authorList>
            <person name="Itokawa K."/>
            <person name="Sanjoba C."/>
        </authorList>
    </citation>
    <scope>NUCLEOTIDE SEQUENCE</scope>
    <source>
        <strain evidence="2">RiSSQ</strain>
    </source>
</reference>
<feature type="region of interest" description="Disordered" evidence="1">
    <location>
        <begin position="175"/>
        <end position="199"/>
    </location>
</feature>
<protein>
    <submittedName>
        <fullName evidence="2">Uncharacterized protein</fullName>
    </submittedName>
</protein>
<sequence length="218" mass="23955">MAKSTLQDKFTSKFYQRWGEYYYGLAADMEDRDEPQSKIDASWKMAAMQFWEALVLGSEKAPIFLFKCFAQGVGVKKDADIATLMYGTALKLTPQDCAKIPVTSKPVIVKSMKPRIDALVKLVKQTHSQLPTEGVDVGVLNDQMVKFNHAVKLPSGKLIQSCFTEKSTAALTSYDAGGASSSQHNTSYETCPATSDSEEEGTVLAGKTIELHMCCEIM</sequence>
<organism evidence="2">
    <name type="scientific">Candidatus Tisiphia endosymbiont of Sergentomyia squamirostris</name>
    <dbReference type="NCBI Taxonomy" id="3113639"/>
    <lineage>
        <taxon>Bacteria</taxon>
        <taxon>Pseudomonadati</taxon>
        <taxon>Pseudomonadota</taxon>
        <taxon>Alphaproteobacteria</taxon>
        <taxon>Rickettsiales</taxon>
        <taxon>Rickettsiaceae</taxon>
        <taxon>Rickettsieae</taxon>
        <taxon>Candidatus Tisiphia</taxon>
    </lineage>
</organism>
<accession>A0AAT9G6W7</accession>
<proteinExistence type="predicted"/>
<gene>
    <name evidence="2" type="ORF">DMENIID0002_01680</name>
</gene>